<gene>
    <name evidence="2" type="ORF">E2C01_085317</name>
</gene>
<dbReference type="AlphaFoldDB" id="A0A5B7JBL5"/>
<proteinExistence type="predicted"/>
<keyword evidence="1" id="KW-0732">Signal</keyword>
<dbReference type="Proteomes" id="UP000324222">
    <property type="component" value="Unassembled WGS sequence"/>
</dbReference>
<organism evidence="2 3">
    <name type="scientific">Portunus trituberculatus</name>
    <name type="common">Swimming crab</name>
    <name type="synonym">Neptunus trituberculatus</name>
    <dbReference type="NCBI Taxonomy" id="210409"/>
    <lineage>
        <taxon>Eukaryota</taxon>
        <taxon>Metazoa</taxon>
        <taxon>Ecdysozoa</taxon>
        <taxon>Arthropoda</taxon>
        <taxon>Crustacea</taxon>
        <taxon>Multicrustacea</taxon>
        <taxon>Malacostraca</taxon>
        <taxon>Eumalacostraca</taxon>
        <taxon>Eucarida</taxon>
        <taxon>Decapoda</taxon>
        <taxon>Pleocyemata</taxon>
        <taxon>Brachyura</taxon>
        <taxon>Eubrachyura</taxon>
        <taxon>Portunoidea</taxon>
        <taxon>Portunidae</taxon>
        <taxon>Portuninae</taxon>
        <taxon>Portunus</taxon>
    </lineage>
</organism>
<keyword evidence="3" id="KW-1185">Reference proteome</keyword>
<comment type="caution">
    <text evidence="2">The sequence shown here is derived from an EMBL/GenBank/DDBJ whole genome shotgun (WGS) entry which is preliminary data.</text>
</comment>
<evidence type="ECO:0008006" key="4">
    <source>
        <dbReference type="Google" id="ProtNLM"/>
    </source>
</evidence>
<evidence type="ECO:0000313" key="3">
    <source>
        <dbReference type="Proteomes" id="UP000324222"/>
    </source>
</evidence>
<evidence type="ECO:0000313" key="2">
    <source>
        <dbReference type="EMBL" id="MPC90338.1"/>
    </source>
</evidence>
<feature type="signal peptide" evidence="1">
    <location>
        <begin position="1"/>
        <end position="21"/>
    </location>
</feature>
<feature type="chain" id="PRO_5022695636" description="Secreted protein" evidence="1">
    <location>
        <begin position="22"/>
        <end position="102"/>
    </location>
</feature>
<accession>A0A5B7JBL5</accession>
<evidence type="ECO:0000256" key="1">
    <source>
        <dbReference type="SAM" id="SignalP"/>
    </source>
</evidence>
<name>A0A5B7JBL5_PORTR</name>
<protein>
    <recommendedName>
        <fullName evidence="4">Secreted protein</fullName>
    </recommendedName>
</protein>
<sequence length="102" mass="11504">MFLVWCVCVCVCVCVQHYANNSYTPRPARSASFTPRYQDDSEKQHFLLFAPAGLSHVTGAFHPTLAHPERTGVRGAVTRELKCILIRLCSFIRTISVSYKDL</sequence>
<dbReference type="EMBL" id="VSRR010084022">
    <property type="protein sequence ID" value="MPC90338.1"/>
    <property type="molecule type" value="Genomic_DNA"/>
</dbReference>
<reference evidence="2 3" key="1">
    <citation type="submission" date="2019-05" db="EMBL/GenBank/DDBJ databases">
        <title>Another draft genome of Portunus trituberculatus and its Hox gene families provides insights of decapod evolution.</title>
        <authorList>
            <person name="Jeong J.-H."/>
            <person name="Song I."/>
            <person name="Kim S."/>
            <person name="Choi T."/>
            <person name="Kim D."/>
            <person name="Ryu S."/>
            <person name="Kim W."/>
        </authorList>
    </citation>
    <scope>NUCLEOTIDE SEQUENCE [LARGE SCALE GENOMIC DNA]</scope>
    <source>
        <tissue evidence="2">Muscle</tissue>
    </source>
</reference>